<dbReference type="PROSITE" id="PS52018">
    <property type="entry name" value="DART"/>
    <property type="match status" value="1"/>
</dbReference>
<keyword evidence="4 6" id="KW-0548">Nucleotidyltransferase</keyword>
<dbReference type="AlphaFoldDB" id="A0A2P8IEX0"/>
<comment type="caution">
    <text evidence="6">Lacks conserved residue(s) required for the propagation of feature annotation.</text>
</comment>
<feature type="binding site" evidence="6">
    <location>
        <position position="59"/>
    </location>
    <ligand>
        <name>NAD(+)</name>
        <dbReference type="ChEBI" id="CHEBI:57540"/>
    </ligand>
</feature>
<keyword evidence="9" id="KW-1185">Reference proteome</keyword>
<dbReference type="OrthoDB" id="2052979at2"/>
<evidence type="ECO:0000256" key="1">
    <source>
        <dbReference type="ARBA" id="ARBA00022649"/>
    </source>
</evidence>
<keyword evidence="2 6" id="KW-0328">Glycosyltransferase</keyword>
<evidence type="ECO:0000313" key="8">
    <source>
        <dbReference type="EMBL" id="PSL57002.1"/>
    </source>
</evidence>
<proteinExistence type="inferred from homology"/>
<accession>A0A2P8IEX0</accession>
<feature type="active site" description="Proton acceptor" evidence="6">
    <location>
        <position position="59"/>
    </location>
</feature>
<evidence type="ECO:0000256" key="4">
    <source>
        <dbReference type="ARBA" id="ARBA00022695"/>
    </source>
</evidence>
<sequence length="243" mass="26428">MTEINFEVAEALRALPFTRLTHFTPSLNLPSIVADGELRSVKALRDDVRACYRATDLQRLDGYPDKVCCSIQYPNGYYFDIARRKSDVINYPDWVCLLLDKDVVATGGTLFSPRNAAAAGKRPAPGAAGLQACFAPSVLGQGGQTRTRGPRHDPRSPTDVQAEVLVTAPVPLSTIHGIVFPTAAAAEEEYGRLDRFGVLLPDHVQWIISPGMFDKIAIANAVRFGHGLEEAVWLSPSHQAESS</sequence>
<evidence type="ECO:0000259" key="7">
    <source>
        <dbReference type="PROSITE" id="PS52018"/>
    </source>
</evidence>
<evidence type="ECO:0000256" key="3">
    <source>
        <dbReference type="ARBA" id="ARBA00022679"/>
    </source>
</evidence>
<name>A0A2P8IEX0_SACCR</name>
<gene>
    <name evidence="8" type="ORF">B0I31_103762</name>
</gene>
<reference evidence="8 9" key="1">
    <citation type="submission" date="2018-03" db="EMBL/GenBank/DDBJ databases">
        <title>Genomic Encyclopedia of Type Strains, Phase III (KMG-III): the genomes of soil and plant-associated and newly described type strains.</title>
        <authorList>
            <person name="Whitman W."/>
        </authorList>
    </citation>
    <scope>NUCLEOTIDE SEQUENCE [LARGE SCALE GENOMIC DNA]</scope>
    <source>
        <strain evidence="8 9">CGMCC 4.7097</strain>
    </source>
</reference>
<dbReference type="Proteomes" id="UP000241118">
    <property type="component" value="Unassembled WGS sequence"/>
</dbReference>
<feature type="active site" evidence="6">
    <location>
        <position position="163"/>
    </location>
</feature>
<feature type="binding site" evidence="6">
    <location>
        <begin position="22"/>
        <end position="24"/>
    </location>
    <ligand>
        <name>NAD(+)</name>
        <dbReference type="ChEBI" id="CHEBI:57540"/>
    </ligand>
</feature>
<keyword evidence="1 6" id="KW-1277">Toxin-antitoxin system</keyword>
<evidence type="ECO:0000256" key="2">
    <source>
        <dbReference type="ARBA" id="ARBA00022676"/>
    </source>
</evidence>
<dbReference type="GO" id="GO:0016757">
    <property type="term" value="F:glycosyltransferase activity"/>
    <property type="evidence" value="ECO:0007669"/>
    <property type="project" value="UniProtKB-UniRule"/>
</dbReference>
<dbReference type="InterPro" id="IPR029494">
    <property type="entry name" value="DarT"/>
</dbReference>
<organism evidence="8 9">
    <name type="scientific">Saccharothrix carnea</name>
    <dbReference type="NCBI Taxonomy" id="1280637"/>
    <lineage>
        <taxon>Bacteria</taxon>
        <taxon>Bacillati</taxon>
        <taxon>Actinomycetota</taxon>
        <taxon>Actinomycetes</taxon>
        <taxon>Pseudonocardiales</taxon>
        <taxon>Pseudonocardiaceae</taxon>
        <taxon>Saccharothrix</taxon>
    </lineage>
</organism>
<evidence type="ECO:0000256" key="5">
    <source>
        <dbReference type="ARBA" id="ARBA00023125"/>
    </source>
</evidence>
<dbReference type="Pfam" id="PF14487">
    <property type="entry name" value="DarT"/>
    <property type="match status" value="1"/>
</dbReference>
<dbReference type="RefSeq" id="WP_106615359.1">
    <property type="nucleotide sequence ID" value="NZ_PYAX01000003.1"/>
</dbReference>
<dbReference type="EMBL" id="PYAX01000003">
    <property type="protein sequence ID" value="PSL57002.1"/>
    <property type="molecule type" value="Genomic_DNA"/>
</dbReference>
<comment type="similarity">
    <text evidence="6">Belongs to the DarT ADP-ribosyltransferase family.</text>
</comment>
<comment type="caution">
    <text evidence="8">The sequence shown here is derived from an EMBL/GenBank/DDBJ whole genome shotgun (WGS) entry which is preliminary data.</text>
</comment>
<dbReference type="GO" id="GO:0003677">
    <property type="term" value="F:DNA binding"/>
    <property type="evidence" value="ECO:0007669"/>
    <property type="project" value="UniProtKB-UniRule"/>
</dbReference>
<comment type="catalytic activity">
    <reaction evidence="6">
        <text>a thymidine in DNA + NAD(+) = an N-(ADP-alpha-D-ribosyl)-thymidine in DNA + nicotinamide + H(+)</text>
        <dbReference type="Rhea" id="RHEA:71651"/>
        <dbReference type="Rhea" id="RHEA-COMP:13556"/>
        <dbReference type="Rhea" id="RHEA-COMP:18051"/>
        <dbReference type="ChEBI" id="CHEBI:15378"/>
        <dbReference type="ChEBI" id="CHEBI:17154"/>
        <dbReference type="ChEBI" id="CHEBI:57540"/>
        <dbReference type="ChEBI" id="CHEBI:137386"/>
        <dbReference type="ChEBI" id="CHEBI:191199"/>
    </reaction>
</comment>
<dbReference type="GO" id="GO:0016779">
    <property type="term" value="F:nucleotidyltransferase activity"/>
    <property type="evidence" value="ECO:0007669"/>
    <property type="project" value="UniProtKB-UniRule"/>
</dbReference>
<keyword evidence="3 6" id="KW-0808">Transferase</keyword>
<feature type="domain" description="DarT" evidence="7">
    <location>
        <begin position="18"/>
        <end position="214"/>
    </location>
</feature>
<evidence type="ECO:0000313" key="9">
    <source>
        <dbReference type="Proteomes" id="UP000241118"/>
    </source>
</evidence>
<keyword evidence="5 6" id="KW-0238">DNA-binding</keyword>
<evidence type="ECO:0000256" key="6">
    <source>
        <dbReference type="PROSITE-ProRule" id="PRU01362"/>
    </source>
</evidence>
<protein>
    <submittedName>
        <fullName evidence="8">Uncharacterized protein DUF4433</fullName>
    </submittedName>
</protein>